<name>A0A5B7DGN0_PORTR</name>
<dbReference type="EMBL" id="VSRR010000851">
    <property type="protein sequence ID" value="MPC20245.1"/>
    <property type="molecule type" value="Genomic_DNA"/>
</dbReference>
<keyword evidence="2" id="KW-1185">Reference proteome</keyword>
<gene>
    <name evidence="1" type="ORF">E2C01_013180</name>
</gene>
<reference evidence="1 2" key="1">
    <citation type="submission" date="2019-05" db="EMBL/GenBank/DDBJ databases">
        <title>Another draft genome of Portunus trituberculatus and its Hox gene families provides insights of decapod evolution.</title>
        <authorList>
            <person name="Jeong J.-H."/>
            <person name="Song I."/>
            <person name="Kim S."/>
            <person name="Choi T."/>
            <person name="Kim D."/>
            <person name="Ryu S."/>
            <person name="Kim W."/>
        </authorList>
    </citation>
    <scope>NUCLEOTIDE SEQUENCE [LARGE SCALE GENOMIC DNA]</scope>
    <source>
        <tissue evidence="1">Muscle</tissue>
    </source>
</reference>
<organism evidence="1 2">
    <name type="scientific">Portunus trituberculatus</name>
    <name type="common">Swimming crab</name>
    <name type="synonym">Neptunus trituberculatus</name>
    <dbReference type="NCBI Taxonomy" id="210409"/>
    <lineage>
        <taxon>Eukaryota</taxon>
        <taxon>Metazoa</taxon>
        <taxon>Ecdysozoa</taxon>
        <taxon>Arthropoda</taxon>
        <taxon>Crustacea</taxon>
        <taxon>Multicrustacea</taxon>
        <taxon>Malacostraca</taxon>
        <taxon>Eumalacostraca</taxon>
        <taxon>Eucarida</taxon>
        <taxon>Decapoda</taxon>
        <taxon>Pleocyemata</taxon>
        <taxon>Brachyura</taxon>
        <taxon>Eubrachyura</taxon>
        <taxon>Portunoidea</taxon>
        <taxon>Portunidae</taxon>
        <taxon>Portuninae</taxon>
        <taxon>Portunus</taxon>
    </lineage>
</organism>
<proteinExistence type="predicted"/>
<evidence type="ECO:0000313" key="1">
    <source>
        <dbReference type="EMBL" id="MPC20245.1"/>
    </source>
</evidence>
<sequence>MDASKSAFIFPAQKQKLNNCNCINQPSSQWSKKRGRKRYSTWYHSHKIKYPTVAIQEKMGDKEDNRPPTATSVRVT</sequence>
<evidence type="ECO:0000313" key="2">
    <source>
        <dbReference type="Proteomes" id="UP000324222"/>
    </source>
</evidence>
<comment type="caution">
    <text evidence="1">The sequence shown here is derived from an EMBL/GenBank/DDBJ whole genome shotgun (WGS) entry which is preliminary data.</text>
</comment>
<accession>A0A5B7DGN0</accession>
<protein>
    <submittedName>
        <fullName evidence="1">Uncharacterized protein</fullName>
    </submittedName>
</protein>
<dbReference type="Proteomes" id="UP000324222">
    <property type="component" value="Unassembled WGS sequence"/>
</dbReference>
<dbReference type="AlphaFoldDB" id="A0A5B7DGN0"/>